<dbReference type="InterPro" id="IPR002543">
    <property type="entry name" value="FtsK_dom"/>
</dbReference>
<reference evidence="7 8" key="1">
    <citation type="submission" date="2020-07" db="EMBL/GenBank/DDBJ databases">
        <title>Thermogemmata thermophila gen. nov., sp. nov., a novel moderate thermophilic planctomycete from a Kamchatka hot spring.</title>
        <authorList>
            <person name="Elcheninov A.G."/>
            <person name="Podosokorskaya O.A."/>
            <person name="Kovaleva O.L."/>
            <person name="Novikov A."/>
            <person name="Bonch-Osmolovskaya E.A."/>
            <person name="Toshchakov S.V."/>
            <person name="Kublanov I.V."/>
        </authorList>
    </citation>
    <scope>NUCLEOTIDE SEQUENCE [LARGE SCALE GENOMIC DNA]</scope>
    <source>
        <strain evidence="7 8">2918</strain>
    </source>
</reference>
<evidence type="ECO:0000256" key="1">
    <source>
        <dbReference type="ARBA" id="ARBA00022741"/>
    </source>
</evidence>
<sequence length="1360" mass="152940">MSGPDAPVMSPPGGGTQQASSNRQITETLSLPRQSWFEQQYEAFQQLLAIHQERQTVEAEITAAWEAEREKAEWDLQRQRKSIEQTRTEQLSRLEAEHQQALEALQQHHQSEEYALHRQRDELLHELDRKYHQARKQGEEDYQDQLWRADSLLEAGEKAAKEQWEAAQRQAAAAQEQLEKMGQILDRVLQLHHLQRADIPVPVELPPPTPDEPAVRLQKCLDLAQEQIEQWQQLRWPHWRGWRVAFAAALLTAALSVPPAFLLLPPLGASLAALLITGPATPILTWLWHRQVRQRLLKRGRQLAETLANAERAARLLSDAANSQYAQEMLLQKEKHAERRRRADEHYLPLLQNQKERYENQRQRLMTDFEHKIQKAREQFQTQLERLKQGYAQARQEAESRFASQLAEAEAACASRLKAAEAVRESSWQKLSERWNAVIEQVSTTVAALRQANDIFFPPWSRWQSLPPPPWPTRVPWGIRYGDFLLDLAALPGGQSHAGRCSLPDTLLGRFPAFIPFPNRSVMLLRVRDEGRAAGVAVLQNLMLRFLTGLPPGKVRFTIVDPVGLGENFAAFMHLADYDEKLISGHIWTEPRDIEQRLADLTEHVTSVIQKYLRSQFSSIEEYNEAAGEVAEPYRVLVVANFPAGFTPEAAQRLLSLAATGPSCGVCVLLSADTRQAMPRDFSLSALEALSLTLTWKEGRFVPKDAVLSAFPLELEAPPDVAALTELIRRAGAASLQAGRVEVPFDFIAPPADQVWTADASRTLAVPIGRAGATRRQVFRLGEGTAQHALVAGKTGSGKSTLLHALITNLALMYSPDEVELYLIDFKEGVEFQWYAALRLPHARVVAIESEREFGLSVLQRLDGLLRERGEQFRQAGVNELSAYRQWQKREVAAGRLPPDAARCPRVLLIIDEFQQLFVEDDKLAQEAALLLDRLVRQGRAFGIHVLLGSQTLGGAYSLPRSTLDQMAVRIALQCSDADAQLILSKDNTAARLLSRPGEAIYNDQSGLVEGNEPFQVVWLPESRRVEILEQLRQRAQERWPAPIVFAGHTHADVTANPALQHLWDHPAPAKAPLVWVGDPVAIRPPTAVPFRSQGGAHLLLIGQNEEAARGLITAACLSLLPQLSREEPSPSLVLLDGTPDDAEMADFFPRLAQMFPPLYLPLRSQLASALAELGADLQHRANQAASPESRKRFLLIFGIQRFRELRKAEDDFGFARRAADRETTPAEHLATLLRDGPALGLHTIIWCDSLTNLQRTFERSQLRDFAWRVLFQMSPNDSSHLMDSPAAARLGRHRALLLTEESERPEKFRPYGIPPVEWLQRLAAKWQQHRSQKLAVHPAASPQTVEHAFDISKTLPETL</sequence>
<keyword evidence="8" id="KW-1185">Reference proteome</keyword>
<feature type="coiled-coil region" evidence="4">
    <location>
        <begin position="348"/>
        <end position="397"/>
    </location>
</feature>
<gene>
    <name evidence="7" type="ORF">H0921_17230</name>
</gene>
<dbReference type="PROSITE" id="PS50901">
    <property type="entry name" value="FTSK"/>
    <property type="match status" value="1"/>
</dbReference>
<protein>
    <submittedName>
        <fullName evidence="7">AAA family ATPase</fullName>
    </submittedName>
</protein>
<dbReference type="Gene3D" id="3.40.50.300">
    <property type="entry name" value="P-loop containing nucleotide triphosphate hydrolases"/>
    <property type="match status" value="3"/>
</dbReference>
<dbReference type="GO" id="GO:0005524">
    <property type="term" value="F:ATP binding"/>
    <property type="evidence" value="ECO:0007669"/>
    <property type="project" value="UniProtKB-UniRule"/>
</dbReference>
<comment type="caution">
    <text evidence="7">The sequence shown here is derived from an EMBL/GenBank/DDBJ whole genome shotgun (WGS) entry which is preliminary data.</text>
</comment>
<keyword evidence="4" id="KW-0175">Coiled coil</keyword>
<proteinExistence type="predicted"/>
<evidence type="ECO:0000256" key="4">
    <source>
        <dbReference type="SAM" id="Coils"/>
    </source>
</evidence>
<dbReference type="Pfam" id="PF01580">
    <property type="entry name" value="FtsK_SpoIIIE"/>
    <property type="match status" value="1"/>
</dbReference>
<evidence type="ECO:0000313" key="7">
    <source>
        <dbReference type="EMBL" id="MBA2227905.1"/>
    </source>
</evidence>
<dbReference type="RefSeq" id="WP_194539768.1">
    <property type="nucleotide sequence ID" value="NZ_JACEFB010000022.1"/>
</dbReference>
<dbReference type="PANTHER" id="PTHR22683">
    <property type="entry name" value="SPORULATION PROTEIN RELATED"/>
    <property type="match status" value="1"/>
</dbReference>
<dbReference type="InterPro" id="IPR003593">
    <property type="entry name" value="AAA+_ATPase"/>
</dbReference>
<feature type="domain" description="FtsK" evidence="6">
    <location>
        <begin position="774"/>
        <end position="982"/>
    </location>
</feature>
<evidence type="ECO:0000256" key="3">
    <source>
        <dbReference type="PROSITE-ProRule" id="PRU00289"/>
    </source>
</evidence>
<dbReference type="InterPro" id="IPR027417">
    <property type="entry name" value="P-loop_NTPase"/>
</dbReference>
<feature type="binding site" evidence="3">
    <location>
        <begin position="793"/>
        <end position="800"/>
    </location>
    <ligand>
        <name>ATP</name>
        <dbReference type="ChEBI" id="CHEBI:30616"/>
    </ligand>
</feature>
<feature type="coiled-coil region" evidence="4">
    <location>
        <begin position="69"/>
        <end position="111"/>
    </location>
</feature>
<feature type="compositionally biased region" description="Polar residues" evidence="5">
    <location>
        <begin position="17"/>
        <end position="27"/>
    </location>
</feature>
<organism evidence="7 8">
    <name type="scientific">Thermogemmata fonticola</name>
    <dbReference type="NCBI Taxonomy" id="2755323"/>
    <lineage>
        <taxon>Bacteria</taxon>
        <taxon>Pseudomonadati</taxon>
        <taxon>Planctomycetota</taxon>
        <taxon>Planctomycetia</taxon>
        <taxon>Gemmatales</taxon>
        <taxon>Gemmataceae</taxon>
        <taxon>Thermogemmata</taxon>
    </lineage>
</organism>
<evidence type="ECO:0000313" key="8">
    <source>
        <dbReference type="Proteomes" id="UP000542342"/>
    </source>
</evidence>
<evidence type="ECO:0000256" key="2">
    <source>
        <dbReference type="ARBA" id="ARBA00022840"/>
    </source>
</evidence>
<dbReference type="SUPFAM" id="SSF52540">
    <property type="entry name" value="P-loop containing nucleoside triphosphate hydrolases"/>
    <property type="match status" value="1"/>
</dbReference>
<accession>A0A7V8VHB9</accession>
<keyword evidence="2 3" id="KW-0067">ATP-binding</keyword>
<keyword evidence="1 3" id="KW-0547">Nucleotide-binding</keyword>
<dbReference type="EMBL" id="JACEFB010000022">
    <property type="protein sequence ID" value="MBA2227905.1"/>
    <property type="molecule type" value="Genomic_DNA"/>
</dbReference>
<dbReference type="PANTHER" id="PTHR22683:SF41">
    <property type="entry name" value="DNA TRANSLOCASE FTSK"/>
    <property type="match status" value="1"/>
</dbReference>
<dbReference type="SMART" id="SM00382">
    <property type="entry name" value="AAA"/>
    <property type="match status" value="1"/>
</dbReference>
<name>A0A7V8VHB9_9BACT</name>
<dbReference type="InterPro" id="IPR050206">
    <property type="entry name" value="FtsK/SpoIIIE/SftA"/>
</dbReference>
<evidence type="ECO:0000256" key="5">
    <source>
        <dbReference type="SAM" id="MobiDB-lite"/>
    </source>
</evidence>
<dbReference type="Proteomes" id="UP000542342">
    <property type="component" value="Unassembled WGS sequence"/>
</dbReference>
<feature type="region of interest" description="Disordered" evidence="5">
    <location>
        <begin position="1"/>
        <end position="27"/>
    </location>
</feature>
<dbReference type="GO" id="GO:0003677">
    <property type="term" value="F:DNA binding"/>
    <property type="evidence" value="ECO:0007669"/>
    <property type="project" value="InterPro"/>
</dbReference>
<evidence type="ECO:0000259" key="6">
    <source>
        <dbReference type="PROSITE" id="PS50901"/>
    </source>
</evidence>